<reference evidence="6" key="3">
    <citation type="submission" date="2025-09" db="UniProtKB">
        <authorList>
            <consortium name="Ensembl"/>
        </authorList>
    </citation>
    <scope>IDENTIFICATION</scope>
</reference>
<comment type="similarity">
    <text evidence="2">Belongs to the MHC class I family.</text>
</comment>
<dbReference type="CDD" id="cd07698">
    <property type="entry name" value="IgC1_MHC_I_alpha3"/>
    <property type="match status" value="1"/>
</dbReference>
<dbReference type="GeneTree" id="ENSGT01120000271828"/>
<dbReference type="AlphaFoldDB" id="A0A3Q1IYP4"/>
<dbReference type="Gene3D" id="3.30.500.10">
    <property type="entry name" value="MHC class I-like antigen recognition-like"/>
    <property type="match status" value="1"/>
</dbReference>
<evidence type="ECO:0000256" key="2">
    <source>
        <dbReference type="RuleBase" id="RU004439"/>
    </source>
</evidence>
<dbReference type="Pfam" id="PF00129">
    <property type="entry name" value="MHC_I"/>
    <property type="match status" value="1"/>
</dbReference>
<dbReference type="SUPFAM" id="SSF48726">
    <property type="entry name" value="Immunoglobulin"/>
    <property type="match status" value="1"/>
</dbReference>
<dbReference type="InterPro" id="IPR001039">
    <property type="entry name" value="MHC_I_a_a1/a2"/>
</dbReference>
<dbReference type="InterPro" id="IPR050208">
    <property type="entry name" value="MHC_class-I_related"/>
</dbReference>
<feature type="domain" description="Ig-like" evidence="5">
    <location>
        <begin position="196"/>
        <end position="270"/>
    </location>
</feature>
<dbReference type="InterPro" id="IPR036179">
    <property type="entry name" value="Ig-like_dom_sf"/>
</dbReference>
<protein>
    <recommendedName>
        <fullName evidence="5">Ig-like domain-containing protein</fullName>
    </recommendedName>
</protein>
<evidence type="ECO:0000313" key="7">
    <source>
        <dbReference type="Proteomes" id="UP000265040"/>
    </source>
</evidence>
<dbReference type="GO" id="GO:0006955">
    <property type="term" value="P:immune response"/>
    <property type="evidence" value="ECO:0007669"/>
    <property type="project" value="TreeGrafter"/>
</dbReference>
<keyword evidence="1" id="KW-0325">Glycoprotein</keyword>
<dbReference type="PANTHER" id="PTHR16675:SF237">
    <property type="entry name" value="MHC CLASS I ANTIGEN TRANSCRIPT VARIANT 1-RELATED"/>
    <property type="match status" value="1"/>
</dbReference>
<keyword evidence="3" id="KW-0472">Membrane</keyword>
<dbReference type="InterPro" id="IPR013783">
    <property type="entry name" value="Ig-like_fold"/>
</dbReference>
<dbReference type="InParanoid" id="A0A3Q1IYP4"/>
<feature type="transmembrane region" description="Helical" evidence="3">
    <location>
        <begin position="304"/>
        <end position="328"/>
    </location>
</feature>
<dbReference type="Pfam" id="PF07654">
    <property type="entry name" value="C1-set"/>
    <property type="match status" value="1"/>
</dbReference>
<evidence type="ECO:0000313" key="6">
    <source>
        <dbReference type="Ensembl" id="ENSATEP00000027412.3"/>
    </source>
</evidence>
<reference evidence="6" key="1">
    <citation type="submission" date="2021-04" db="EMBL/GenBank/DDBJ databases">
        <authorList>
            <consortium name="Wellcome Sanger Institute Data Sharing"/>
        </authorList>
    </citation>
    <scope>NUCLEOTIDE SEQUENCE [LARGE SCALE GENOMIC DNA]</scope>
</reference>
<dbReference type="Gene3D" id="2.60.40.10">
    <property type="entry name" value="Immunoglobulins"/>
    <property type="match status" value="1"/>
</dbReference>
<keyword evidence="3" id="KW-1133">Transmembrane helix</keyword>
<dbReference type="InterPro" id="IPR011162">
    <property type="entry name" value="MHC_I/II-like_Ag-recog"/>
</dbReference>
<accession>A0A3Q1IYP4</accession>
<evidence type="ECO:0000256" key="4">
    <source>
        <dbReference type="SAM" id="SignalP"/>
    </source>
</evidence>
<evidence type="ECO:0000256" key="3">
    <source>
        <dbReference type="SAM" id="Phobius"/>
    </source>
</evidence>
<dbReference type="PRINTS" id="PR01638">
    <property type="entry name" value="MHCCLASSI"/>
</dbReference>
<dbReference type="FunFam" id="2.60.40.10:FF:000943">
    <property type="entry name" value="Classical MHC class I molecule, alpha-chain"/>
    <property type="match status" value="1"/>
</dbReference>
<feature type="signal peptide" evidence="4">
    <location>
        <begin position="1"/>
        <end position="15"/>
    </location>
</feature>
<keyword evidence="7" id="KW-1185">Reference proteome</keyword>
<dbReference type="PROSITE" id="PS50835">
    <property type="entry name" value="IG_LIKE"/>
    <property type="match status" value="1"/>
</dbReference>
<sequence length="355" mass="40254">MELVLLLVFLPFTYSVKHSLTYFLTTSSGLQNFPEFLAVAVVDDIQLGSCNSINRTAEPKQNWTRKFIEDDPGHLEWYTQSCRRNHDASVALIQELKLLLNQSGGVHILQEMAGCELDDETKKFLLYNQFGFNGEDFMSFDQRMVAWVYTEKAAAFKNKWGREYGEPAFIKSFMCPQLLKRYLEYGNSYLQRKAPPSVSLLQKTPSSPVSCHATGFYPDRVDMFWRKDGEEIHEDVGHGEILPNHDGTFQMRVDLNISSVKPEEWSRYDCVFQISGVKKDVITKLDKAEIRTGIGINKVPPSEFPAAVIGVVVGLLLLLVCITGLFIWRKKKNNGFQPANTSDLTDRNPGPAHGE</sequence>
<dbReference type="SMART" id="SM00407">
    <property type="entry name" value="IGc1"/>
    <property type="match status" value="1"/>
</dbReference>
<evidence type="ECO:0000259" key="5">
    <source>
        <dbReference type="PROSITE" id="PS50835"/>
    </source>
</evidence>
<dbReference type="InterPro" id="IPR007110">
    <property type="entry name" value="Ig-like_dom"/>
</dbReference>
<dbReference type="GO" id="GO:0009897">
    <property type="term" value="C:external side of plasma membrane"/>
    <property type="evidence" value="ECO:0007669"/>
    <property type="project" value="TreeGrafter"/>
</dbReference>
<dbReference type="SUPFAM" id="SSF54452">
    <property type="entry name" value="MHC antigen-recognition domain"/>
    <property type="match status" value="1"/>
</dbReference>
<evidence type="ECO:0000256" key="1">
    <source>
        <dbReference type="ARBA" id="ARBA00023180"/>
    </source>
</evidence>
<dbReference type="PANTHER" id="PTHR16675">
    <property type="entry name" value="MHC CLASS I-RELATED"/>
    <property type="match status" value="1"/>
</dbReference>
<dbReference type="Proteomes" id="UP000265040">
    <property type="component" value="Chromosome 11"/>
</dbReference>
<dbReference type="InterPro" id="IPR003597">
    <property type="entry name" value="Ig_C1-set"/>
</dbReference>
<organism evidence="6 7">
    <name type="scientific">Anabas testudineus</name>
    <name type="common">Climbing perch</name>
    <name type="synonym">Anthias testudineus</name>
    <dbReference type="NCBI Taxonomy" id="64144"/>
    <lineage>
        <taxon>Eukaryota</taxon>
        <taxon>Metazoa</taxon>
        <taxon>Chordata</taxon>
        <taxon>Craniata</taxon>
        <taxon>Vertebrata</taxon>
        <taxon>Euteleostomi</taxon>
        <taxon>Actinopterygii</taxon>
        <taxon>Neopterygii</taxon>
        <taxon>Teleostei</taxon>
        <taxon>Neoteleostei</taxon>
        <taxon>Acanthomorphata</taxon>
        <taxon>Anabantaria</taxon>
        <taxon>Anabantiformes</taxon>
        <taxon>Anabantoidei</taxon>
        <taxon>Anabantidae</taxon>
        <taxon>Anabas</taxon>
    </lineage>
</organism>
<name>A0A3Q1IYP4_ANATE</name>
<reference evidence="6" key="2">
    <citation type="submission" date="2025-08" db="UniProtKB">
        <authorList>
            <consortium name="Ensembl"/>
        </authorList>
    </citation>
    <scope>IDENTIFICATION</scope>
</reference>
<keyword evidence="4" id="KW-0732">Signal</keyword>
<dbReference type="Ensembl" id="ENSATET00000027843.3">
    <property type="protein sequence ID" value="ENSATEP00000027412.3"/>
    <property type="gene ID" value="ENSATEG00000033301.1"/>
</dbReference>
<dbReference type="InterPro" id="IPR011161">
    <property type="entry name" value="MHC_I-like_Ag-recog"/>
</dbReference>
<keyword evidence="3" id="KW-0812">Transmembrane</keyword>
<feature type="chain" id="PRO_5043613243" description="Ig-like domain-containing protein" evidence="4">
    <location>
        <begin position="16"/>
        <end position="355"/>
    </location>
</feature>
<dbReference type="GO" id="GO:0005615">
    <property type="term" value="C:extracellular space"/>
    <property type="evidence" value="ECO:0007669"/>
    <property type="project" value="TreeGrafter"/>
</dbReference>
<dbReference type="InterPro" id="IPR037055">
    <property type="entry name" value="MHC_I-like_Ag-recog_sf"/>
</dbReference>
<proteinExistence type="inferred from homology"/>